<protein>
    <submittedName>
        <fullName evidence="4">Gnk2-homologous domain-containing protein</fullName>
    </submittedName>
</protein>
<proteinExistence type="predicted"/>
<evidence type="ECO:0000256" key="1">
    <source>
        <dbReference type="SAM" id="SignalP"/>
    </source>
</evidence>
<dbReference type="Proteomes" id="UP000271162">
    <property type="component" value="Unassembled WGS sequence"/>
</dbReference>
<keyword evidence="1" id="KW-0732">Signal</keyword>
<evidence type="ECO:0000313" key="2">
    <source>
        <dbReference type="EMBL" id="VDL62710.1"/>
    </source>
</evidence>
<accession>A0A0N4XCS6</accession>
<evidence type="ECO:0000313" key="4">
    <source>
        <dbReference type="WBParaSite" id="NBR_0000027501-mRNA-1"/>
    </source>
</evidence>
<gene>
    <name evidence="2" type="ORF">NBR_LOCUS276</name>
</gene>
<feature type="chain" id="PRO_5043124494" evidence="1">
    <location>
        <begin position="25"/>
        <end position="106"/>
    </location>
</feature>
<reference evidence="2 3" key="2">
    <citation type="submission" date="2018-11" db="EMBL/GenBank/DDBJ databases">
        <authorList>
            <consortium name="Pathogen Informatics"/>
        </authorList>
    </citation>
    <scope>NUCLEOTIDE SEQUENCE [LARGE SCALE GENOMIC DNA]</scope>
</reference>
<dbReference type="WBParaSite" id="NBR_0000027501-mRNA-1">
    <property type="protein sequence ID" value="NBR_0000027501-mRNA-1"/>
    <property type="gene ID" value="NBR_0000027501"/>
</dbReference>
<dbReference type="EMBL" id="UYSL01000097">
    <property type="protein sequence ID" value="VDL62710.1"/>
    <property type="molecule type" value="Genomic_DNA"/>
</dbReference>
<organism evidence="4">
    <name type="scientific">Nippostrongylus brasiliensis</name>
    <name type="common">Rat hookworm</name>
    <dbReference type="NCBI Taxonomy" id="27835"/>
    <lineage>
        <taxon>Eukaryota</taxon>
        <taxon>Metazoa</taxon>
        <taxon>Ecdysozoa</taxon>
        <taxon>Nematoda</taxon>
        <taxon>Chromadorea</taxon>
        <taxon>Rhabditida</taxon>
        <taxon>Rhabditina</taxon>
        <taxon>Rhabditomorpha</taxon>
        <taxon>Strongyloidea</taxon>
        <taxon>Heligmosomidae</taxon>
        <taxon>Nippostrongylus</taxon>
    </lineage>
</organism>
<sequence length="106" mass="11623">MMSWYLKGYLAAVMTLLSIPCVISRYIPPISDEELQCMDDLGLASNIKGLTFISCVTNVNYAHPEGNCDSCSEKLIQAHTPKCLVKNALKCLKAYCSGNLEASDEL</sequence>
<keyword evidence="3" id="KW-1185">Reference proteome</keyword>
<reference evidence="4" key="1">
    <citation type="submission" date="2017-02" db="UniProtKB">
        <authorList>
            <consortium name="WormBaseParasite"/>
        </authorList>
    </citation>
    <scope>IDENTIFICATION</scope>
</reference>
<name>A0A0N4XCS6_NIPBR</name>
<feature type="signal peptide" evidence="1">
    <location>
        <begin position="1"/>
        <end position="24"/>
    </location>
</feature>
<evidence type="ECO:0000313" key="3">
    <source>
        <dbReference type="Proteomes" id="UP000271162"/>
    </source>
</evidence>
<dbReference type="AlphaFoldDB" id="A0A0N4XCS6"/>